<dbReference type="InterPro" id="IPR036249">
    <property type="entry name" value="Thioredoxin-like_sf"/>
</dbReference>
<evidence type="ECO:0000256" key="1">
    <source>
        <dbReference type="ARBA" id="ARBA00023284"/>
    </source>
</evidence>
<evidence type="ECO:0000313" key="3">
    <source>
        <dbReference type="EMBL" id="PGH19209.1"/>
    </source>
</evidence>
<organism evidence="3 4">
    <name type="scientific">Polytolypa hystricis (strain UAMH7299)</name>
    <dbReference type="NCBI Taxonomy" id="1447883"/>
    <lineage>
        <taxon>Eukaryota</taxon>
        <taxon>Fungi</taxon>
        <taxon>Dikarya</taxon>
        <taxon>Ascomycota</taxon>
        <taxon>Pezizomycotina</taxon>
        <taxon>Eurotiomycetes</taxon>
        <taxon>Eurotiomycetidae</taxon>
        <taxon>Onygenales</taxon>
        <taxon>Onygenales incertae sedis</taxon>
        <taxon>Polytolypa</taxon>
    </lineage>
</organism>
<dbReference type="OrthoDB" id="60822at2759"/>
<sequence>MAEESHQTPLQTPRLAEGGEESKAQAANPLSDGAAVQVHLPRITITYCTQCKWMLRAAYFAQELLSTFSVSLGEVALIPSTGGVFTVSILHGSNVDFSTQETVLWDRKTQGGFPEVKQLKSLVRNIIDPSRDLGHVDRALKAKQQQQQPSSPPSPSKNVEPGTAGKGNGDNDDQGKNNKEGETATAAAVGGKDCEDCR</sequence>
<feature type="compositionally biased region" description="Basic and acidic residues" evidence="2">
    <location>
        <begin position="173"/>
        <end position="182"/>
    </location>
</feature>
<name>A0A2B7YDP4_POLH7</name>
<protein>
    <recommendedName>
        <fullName evidence="5">SelT/selW/selH selenoprotein domain-containing protein</fullName>
    </recommendedName>
</protein>
<dbReference type="EMBL" id="PDNA01000051">
    <property type="protein sequence ID" value="PGH19209.1"/>
    <property type="molecule type" value="Genomic_DNA"/>
</dbReference>
<evidence type="ECO:0000256" key="2">
    <source>
        <dbReference type="SAM" id="MobiDB-lite"/>
    </source>
</evidence>
<dbReference type="NCBIfam" id="TIGR02174">
    <property type="entry name" value="CXXU_selWTH"/>
    <property type="match status" value="1"/>
</dbReference>
<evidence type="ECO:0008006" key="5">
    <source>
        <dbReference type="Google" id="ProtNLM"/>
    </source>
</evidence>
<dbReference type="Proteomes" id="UP000224634">
    <property type="component" value="Unassembled WGS sequence"/>
</dbReference>
<dbReference type="AlphaFoldDB" id="A0A2B7YDP4"/>
<reference evidence="3 4" key="1">
    <citation type="submission" date="2017-10" db="EMBL/GenBank/DDBJ databases">
        <title>Comparative genomics in systemic dimorphic fungi from Ajellomycetaceae.</title>
        <authorList>
            <person name="Munoz J.F."/>
            <person name="Mcewen J.G."/>
            <person name="Clay O.K."/>
            <person name="Cuomo C.A."/>
        </authorList>
    </citation>
    <scope>NUCLEOTIDE SEQUENCE [LARGE SCALE GENOMIC DNA]</scope>
    <source>
        <strain evidence="3 4">UAMH7299</strain>
    </source>
</reference>
<comment type="caution">
    <text evidence="3">The sequence shown here is derived from an EMBL/GenBank/DDBJ whole genome shotgun (WGS) entry which is preliminary data.</text>
</comment>
<accession>A0A2B7YDP4</accession>
<keyword evidence="4" id="KW-1185">Reference proteome</keyword>
<keyword evidence="1" id="KW-0676">Redox-active center</keyword>
<feature type="region of interest" description="Disordered" evidence="2">
    <location>
        <begin position="140"/>
        <end position="198"/>
    </location>
</feature>
<feature type="region of interest" description="Disordered" evidence="2">
    <location>
        <begin position="1"/>
        <end position="28"/>
    </location>
</feature>
<dbReference type="Pfam" id="PF10262">
    <property type="entry name" value="Rdx"/>
    <property type="match status" value="1"/>
</dbReference>
<dbReference type="PANTHER" id="PTHR36417">
    <property type="entry name" value="SELENOPROTEIN DOMAIN PROTEIN (AFU_ORTHOLOGUE AFUA_1G05220)"/>
    <property type="match status" value="1"/>
</dbReference>
<gene>
    <name evidence="3" type="ORF">AJ80_04180</name>
</gene>
<dbReference type="PANTHER" id="PTHR36417:SF2">
    <property type="entry name" value="SELENOPROTEIN DOMAIN PROTEIN (AFU_ORTHOLOGUE AFUA_1G05220)"/>
    <property type="match status" value="1"/>
</dbReference>
<proteinExistence type="predicted"/>
<evidence type="ECO:0000313" key="4">
    <source>
        <dbReference type="Proteomes" id="UP000224634"/>
    </source>
</evidence>
<dbReference type="SUPFAM" id="SSF52833">
    <property type="entry name" value="Thioredoxin-like"/>
    <property type="match status" value="1"/>
</dbReference>
<dbReference type="InterPro" id="IPR011893">
    <property type="entry name" value="Selenoprotein_Rdx-typ"/>
</dbReference>
<dbReference type="Gene3D" id="3.40.30.10">
    <property type="entry name" value="Glutaredoxin"/>
    <property type="match status" value="1"/>
</dbReference>